<dbReference type="Proteomes" id="UP000190816">
    <property type="component" value="Unassembled WGS sequence"/>
</dbReference>
<dbReference type="Proteomes" id="UP000190016">
    <property type="component" value="Unassembled WGS sequence"/>
</dbReference>
<protein>
    <recommendedName>
        <fullName evidence="5">Glycosyl transferase family 1</fullName>
    </recommendedName>
</protein>
<evidence type="ECO:0000313" key="3">
    <source>
        <dbReference type="Proteomes" id="UP000190016"/>
    </source>
</evidence>
<dbReference type="RefSeq" id="WP_078402742.1">
    <property type="nucleotide sequence ID" value="NZ_CP016377.1"/>
</dbReference>
<dbReference type="SUPFAM" id="SSF53756">
    <property type="entry name" value="UDP-Glycosyltransferase/glycogen phosphorylase"/>
    <property type="match status" value="1"/>
</dbReference>
<dbReference type="EMBL" id="MAIC01000016">
    <property type="protein sequence ID" value="OPB73437.1"/>
    <property type="molecule type" value="Genomic_DNA"/>
</dbReference>
<dbReference type="KEGG" id="ego:BBD34_05910"/>
<evidence type="ECO:0008006" key="5">
    <source>
        <dbReference type="Google" id="ProtNLM"/>
    </source>
</evidence>
<dbReference type="AlphaFoldDB" id="A0AAJ3TNP3"/>
<reference evidence="1 4" key="1">
    <citation type="submission" date="2016-06" db="EMBL/GenBank/DDBJ databases">
        <authorList>
            <person name="Nicholson A.C."/>
        </authorList>
    </citation>
    <scope>NUCLEOTIDE SEQUENCE [LARGE SCALE GENOMIC DNA]</scope>
    <source>
        <strain evidence="1 4">G4123</strain>
    </source>
</reference>
<reference evidence="2 3" key="2">
    <citation type="submission" date="2016-07" db="EMBL/GenBank/DDBJ databases">
        <title>Revisiting the Taxonomy of the Elizabethkingia Genus based on Whole-Genome Sequencing, Optical Mapping, and MALDI-TOF.</title>
        <authorList>
            <person name="Nicholson A.C."/>
        </authorList>
    </citation>
    <scope>NUCLEOTIDE SEQUENCE [LARGE SCALE GENOMIC DNA]</scope>
    <source>
        <strain evidence="2 3">C1558</strain>
    </source>
</reference>
<keyword evidence="3" id="KW-1185">Reference proteome</keyword>
<comment type="caution">
    <text evidence="1">The sequence shown here is derived from an EMBL/GenBank/DDBJ whole genome shotgun (WGS) entry which is preliminary data.</text>
</comment>
<dbReference type="EMBL" id="MBDS01000017">
    <property type="protein sequence ID" value="OPB86955.1"/>
    <property type="molecule type" value="Genomic_DNA"/>
</dbReference>
<evidence type="ECO:0000313" key="2">
    <source>
        <dbReference type="EMBL" id="OPB86955.1"/>
    </source>
</evidence>
<accession>A0AAJ3TNP3</accession>
<name>A0AAJ3TNP3_9FLAO</name>
<evidence type="ECO:0000313" key="4">
    <source>
        <dbReference type="Proteomes" id="UP000190816"/>
    </source>
</evidence>
<evidence type="ECO:0000313" key="1">
    <source>
        <dbReference type="EMBL" id="OPB73437.1"/>
    </source>
</evidence>
<proteinExistence type="predicted"/>
<gene>
    <name evidence="1" type="ORF">BAY32_10310</name>
    <name evidence="2" type="ORF">BB021_10600</name>
</gene>
<sequence>MKIALIGEYSGFHTNLRDGLNELGHNVVSISDGDGFKNFERDINLKSNNKNKYLRVLDYIKKVGFDINYIKDYDIIQFINPIIPPFLNLNINKYFINKLINNNKSSFLVCAGDDALVWDYWESGNNENLRYSWIKGTIKDYIAENALPYWENENILLWNKELIKEVNGIIPIMYEYFRPYSQFIDKVRAIPIPINLDKIKFSENKVKNKLIIFHGLNRYFAKGTNYVEKAFDILKSKYPNDLELIIAGKLTYNEYTNIIKDTNVIIDQVLSYSMGMNGLNSLAMGKILLGGNEKENNDLLGYEFNPVINITPDVKTIVTSIERVLDEKHLIAEKSYESRQFVETYHNHVDVSQKYIDFWLKKL</sequence>
<organism evidence="1 4">
    <name type="scientific">Elizabethkingia ursingii</name>
    <dbReference type="NCBI Taxonomy" id="1756150"/>
    <lineage>
        <taxon>Bacteria</taxon>
        <taxon>Pseudomonadati</taxon>
        <taxon>Bacteroidota</taxon>
        <taxon>Flavobacteriia</taxon>
        <taxon>Flavobacteriales</taxon>
        <taxon>Weeksellaceae</taxon>
        <taxon>Elizabethkingia</taxon>
    </lineage>
</organism>